<feature type="domain" description="RRM" evidence="10">
    <location>
        <begin position="1081"/>
        <end position="1159"/>
    </location>
</feature>
<evidence type="ECO:0000259" key="10">
    <source>
        <dbReference type="PROSITE" id="PS50102"/>
    </source>
</evidence>
<dbReference type="Pfam" id="PF00076">
    <property type="entry name" value="RRM_1"/>
    <property type="match status" value="2"/>
</dbReference>
<dbReference type="GO" id="GO:0006351">
    <property type="term" value="P:DNA-templated transcription"/>
    <property type="evidence" value="ECO:0007669"/>
    <property type="project" value="InterPro"/>
</dbReference>
<dbReference type="PANTHER" id="PTHR31944">
    <property type="entry name" value="HEME-RESPONSIVE ZINC FINGER TRANSCRIPTION FACTOR HAP1"/>
    <property type="match status" value="1"/>
</dbReference>
<keyword evidence="12" id="KW-1185">Reference proteome</keyword>
<gene>
    <name evidence="11" type="ORF">DFL_007168</name>
</gene>
<dbReference type="GO" id="GO:0005634">
    <property type="term" value="C:nucleus"/>
    <property type="evidence" value="ECO:0007669"/>
    <property type="project" value="TreeGrafter"/>
</dbReference>
<sequence length="1179" mass="131769">MTANPPISGSGSGTHQSSDNFRVIRKRNRIPVSCGPCRHRKLKCNRQSPCENCVKRDDIASCNYASVAARNRRANTAGDKTSPDDMQARIDRLEGLVLSLMGSGAPDVNRRGSKDSAKEDVDIDEDAGSQMHTEETTSEEGTNNEDQHDFNVKSEVDDDVEDVRSQLGFMKVEHGKSMYRGSSHWALVLSEIAEVRNYFTVAANREKFECISKEQEREKLQTVNTCFPFSASSLLSRNEILRYLPTQSVADKLVEHWFDAFDRSYHILHGPTFRKEYEAFWQDPHSPKVDLSWIGLLMAILATTIADLMNLGRMANDPELMGMESDQYKLPIEHCIVLGLNAAKPALYTIQAMIIYLGWARNKSNQEQMWLYLGLILRVAQSMGLHRDPKKFEVDMAPYHVEMRRRLWNVLSCMDLLESIRIGLPSIVRAGESDAMLPSNIHDYEFDEDSKTLPPSRPMNEHTPMSYMIAKSKLANVFGRAVQMINQIKPAPHYDDILRLDAEARKVYSSMPDFLKFRPLEESRVDHPALIMQRYGLNILHQKSLLIMHRPYFTLRLKNNARYAPSRRACLESAMTLLNHQYTSWDTQYNKKDKTLYHIDPISPSDYLPAAVIIMIEVWQASADLNPSSGGIFTMGRGDHEHMLKVLERACHIYSNFTNNLEVAKAHALLSHLIEKVKAKFYARNRPTDTSSTQSPPDNHSPFSGQPMSTTPEPSSAKDSEHSAALTLGMLSSGGVTLSTSVPCVFSGFTTTAAPAPMQDVGKTGLTPLYQPVSPSGTNPVPLSLFGQGMGIMGMDGSSSLGWDEWDNFIQGINSDNMNWNIPMSPPASNGESNSEASPQWASMIAPDPETHHPPDILDTLDFLSSKPQSTSIPVLCYIFNRFDTQFLHSKVFIHLSFKMLSLRRSIFRNLKPGAIYAAPPVLQQQRARAFQAVATLADNAVIAPRAPSPPLSRILPTAATQTRMYSSLPEQPPEHRDFQGNPLPPTKRIYVGNISYGIRGEDLEREFGEFGKVISAKVVYDPRGLSKGFGYVEFEEQDAATAAVQKMHGLIVDGRRINVQYVLRPDREGPTNGESNAPSRTLFIGNLSFDITDKDLNELFAGVRNCTDVRVAIDRRTGQPRGFAHADFVDIASAEAAKAQLETKSIYGRQIRIDFTKTSPQRMPLGATGRSFINPDKA</sequence>
<evidence type="ECO:0000256" key="7">
    <source>
        <dbReference type="PROSITE-ProRule" id="PRU00176"/>
    </source>
</evidence>
<dbReference type="Pfam" id="PF04082">
    <property type="entry name" value="Fungal_trans"/>
    <property type="match status" value="1"/>
</dbReference>
<evidence type="ECO:0000256" key="4">
    <source>
        <dbReference type="ARBA" id="ARBA00023125"/>
    </source>
</evidence>
<feature type="region of interest" description="Disordered" evidence="8">
    <location>
        <begin position="686"/>
        <end position="721"/>
    </location>
</feature>
<dbReference type="InterPro" id="IPR007219">
    <property type="entry name" value="XnlR_reg_dom"/>
</dbReference>
<dbReference type="Gene3D" id="3.30.70.330">
    <property type="match status" value="2"/>
</dbReference>
<dbReference type="GO" id="GO:0000978">
    <property type="term" value="F:RNA polymerase II cis-regulatory region sequence-specific DNA binding"/>
    <property type="evidence" value="ECO:0007669"/>
    <property type="project" value="TreeGrafter"/>
</dbReference>
<comment type="caution">
    <text evidence="11">The sequence shown here is derived from an EMBL/GenBank/DDBJ whole genome shotgun (WGS) entry which is preliminary data.</text>
</comment>
<keyword evidence="1" id="KW-0479">Metal-binding</keyword>
<keyword evidence="3" id="KW-0805">Transcription regulation</keyword>
<keyword evidence="6" id="KW-0539">Nucleus</keyword>
<dbReference type="STRING" id="97331.A0A436ZVI6"/>
<evidence type="ECO:0000256" key="8">
    <source>
        <dbReference type="SAM" id="MobiDB-lite"/>
    </source>
</evidence>
<name>A0A436ZVI6_ARTFL</name>
<proteinExistence type="predicted"/>
<feature type="compositionally biased region" description="Basic and acidic residues" evidence="8">
    <location>
        <begin position="108"/>
        <end position="120"/>
    </location>
</feature>
<dbReference type="PROSITE" id="PS00463">
    <property type="entry name" value="ZN2_CY6_FUNGAL_1"/>
    <property type="match status" value="1"/>
</dbReference>
<evidence type="ECO:0000259" key="9">
    <source>
        <dbReference type="PROSITE" id="PS50048"/>
    </source>
</evidence>
<dbReference type="VEuPathDB" id="FungiDB:DFL_007168"/>
<dbReference type="GO" id="GO:0003723">
    <property type="term" value="F:RNA binding"/>
    <property type="evidence" value="ECO:0007669"/>
    <property type="project" value="UniProtKB-UniRule"/>
</dbReference>
<protein>
    <recommendedName>
        <fullName evidence="13">Zn(2)-C6 fungal-type domain-containing protein</fullName>
    </recommendedName>
</protein>
<reference evidence="11 12" key="1">
    <citation type="submission" date="2019-01" db="EMBL/GenBank/DDBJ databases">
        <title>Intercellular communication is required for trap formation in the nematode-trapping fungus Duddingtonia flagrans.</title>
        <authorList>
            <person name="Youssar L."/>
            <person name="Wernet V."/>
            <person name="Hensel N."/>
            <person name="Hildebrandt H.-G."/>
            <person name="Fischer R."/>
        </authorList>
    </citation>
    <scope>NUCLEOTIDE SEQUENCE [LARGE SCALE GENOMIC DNA]</scope>
    <source>
        <strain evidence="11 12">CBS H-5679</strain>
    </source>
</reference>
<dbReference type="Gene3D" id="4.10.240.10">
    <property type="entry name" value="Zn(2)-C6 fungal-type DNA-binding domain"/>
    <property type="match status" value="1"/>
</dbReference>
<dbReference type="RefSeq" id="XP_067488297.1">
    <property type="nucleotide sequence ID" value="XM_067636707.1"/>
</dbReference>
<dbReference type="SMART" id="SM00906">
    <property type="entry name" value="Fungal_trans"/>
    <property type="match status" value="1"/>
</dbReference>
<dbReference type="OrthoDB" id="762982at2759"/>
<dbReference type="AlphaFoldDB" id="A0A436ZVI6"/>
<dbReference type="PANTHER" id="PTHR31944:SF131">
    <property type="entry name" value="HEME-RESPONSIVE ZINC FINGER TRANSCRIPTION FACTOR HAP1"/>
    <property type="match status" value="1"/>
</dbReference>
<feature type="domain" description="RRM" evidence="10">
    <location>
        <begin position="988"/>
        <end position="1065"/>
    </location>
</feature>
<feature type="region of interest" description="Disordered" evidence="8">
    <location>
        <begin position="1"/>
        <end position="20"/>
    </location>
</feature>
<dbReference type="CDD" id="cd00067">
    <property type="entry name" value="GAL4"/>
    <property type="match status" value="1"/>
</dbReference>
<feature type="region of interest" description="Disordered" evidence="8">
    <location>
        <begin position="102"/>
        <end position="150"/>
    </location>
</feature>
<evidence type="ECO:0000256" key="2">
    <source>
        <dbReference type="ARBA" id="ARBA00022833"/>
    </source>
</evidence>
<dbReference type="SMART" id="SM00360">
    <property type="entry name" value="RRM"/>
    <property type="match status" value="2"/>
</dbReference>
<dbReference type="PROSITE" id="PS50048">
    <property type="entry name" value="ZN2_CY6_FUNGAL_2"/>
    <property type="match status" value="1"/>
</dbReference>
<dbReference type="GO" id="GO:0001228">
    <property type="term" value="F:DNA-binding transcription activator activity, RNA polymerase II-specific"/>
    <property type="evidence" value="ECO:0007669"/>
    <property type="project" value="TreeGrafter"/>
</dbReference>
<dbReference type="InterPro" id="IPR036864">
    <property type="entry name" value="Zn2-C6_fun-type_DNA-bd_sf"/>
</dbReference>
<evidence type="ECO:0000313" key="11">
    <source>
        <dbReference type="EMBL" id="RVD82753.1"/>
    </source>
</evidence>
<keyword evidence="2" id="KW-0862">Zinc</keyword>
<organism evidence="11 12">
    <name type="scientific">Arthrobotrys flagrans</name>
    <name type="common">Nematode-trapping fungus</name>
    <name type="synonym">Trichothecium flagrans</name>
    <dbReference type="NCBI Taxonomy" id="97331"/>
    <lineage>
        <taxon>Eukaryota</taxon>
        <taxon>Fungi</taxon>
        <taxon>Dikarya</taxon>
        <taxon>Ascomycota</taxon>
        <taxon>Pezizomycotina</taxon>
        <taxon>Orbiliomycetes</taxon>
        <taxon>Orbiliales</taxon>
        <taxon>Orbiliaceae</taxon>
        <taxon>Arthrobotrys</taxon>
    </lineage>
</organism>
<dbReference type="SUPFAM" id="SSF57701">
    <property type="entry name" value="Zn2/Cys6 DNA-binding domain"/>
    <property type="match status" value="1"/>
</dbReference>
<evidence type="ECO:0000313" key="12">
    <source>
        <dbReference type="Proteomes" id="UP000283090"/>
    </source>
</evidence>
<dbReference type="InterPro" id="IPR003954">
    <property type="entry name" value="RRM_euk-type"/>
</dbReference>
<feature type="domain" description="Zn(2)-C6 fungal-type" evidence="9">
    <location>
        <begin position="33"/>
        <end position="64"/>
    </location>
</feature>
<dbReference type="InterPro" id="IPR012677">
    <property type="entry name" value="Nucleotide-bd_a/b_plait_sf"/>
</dbReference>
<dbReference type="CDD" id="cd00590">
    <property type="entry name" value="RRM_SF"/>
    <property type="match status" value="1"/>
</dbReference>
<feature type="compositionally biased region" description="Polar residues" evidence="8">
    <location>
        <begin position="688"/>
        <end position="714"/>
    </location>
</feature>
<dbReference type="InterPro" id="IPR051430">
    <property type="entry name" value="Fungal_TF_Env_Response"/>
</dbReference>
<evidence type="ECO:0000256" key="5">
    <source>
        <dbReference type="ARBA" id="ARBA00023163"/>
    </source>
</evidence>
<dbReference type="Proteomes" id="UP000283090">
    <property type="component" value="Unassembled WGS sequence"/>
</dbReference>
<dbReference type="GO" id="GO:0008270">
    <property type="term" value="F:zinc ion binding"/>
    <property type="evidence" value="ECO:0007669"/>
    <property type="project" value="InterPro"/>
</dbReference>
<evidence type="ECO:0000256" key="6">
    <source>
        <dbReference type="ARBA" id="ARBA00023242"/>
    </source>
</evidence>
<keyword evidence="5" id="KW-0804">Transcription</keyword>
<keyword evidence="7" id="KW-0694">RNA-binding</keyword>
<dbReference type="SMART" id="SM00361">
    <property type="entry name" value="RRM_1"/>
    <property type="match status" value="1"/>
</dbReference>
<dbReference type="InterPro" id="IPR035979">
    <property type="entry name" value="RBD_domain_sf"/>
</dbReference>
<dbReference type="Pfam" id="PF00172">
    <property type="entry name" value="Zn_clus"/>
    <property type="match status" value="1"/>
</dbReference>
<dbReference type="InterPro" id="IPR000504">
    <property type="entry name" value="RRM_dom"/>
</dbReference>
<evidence type="ECO:0000256" key="3">
    <source>
        <dbReference type="ARBA" id="ARBA00023015"/>
    </source>
</evidence>
<dbReference type="InterPro" id="IPR001138">
    <property type="entry name" value="Zn2Cys6_DnaBD"/>
</dbReference>
<evidence type="ECO:0000256" key="1">
    <source>
        <dbReference type="ARBA" id="ARBA00022723"/>
    </source>
</evidence>
<dbReference type="SUPFAM" id="SSF54928">
    <property type="entry name" value="RNA-binding domain, RBD"/>
    <property type="match status" value="2"/>
</dbReference>
<accession>A0A436ZVI6</accession>
<dbReference type="PROSITE" id="PS50102">
    <property type="entry name" value="RRM"/>
    <property type="match status" value="2"/>
</dbReference>
<keyword evidence="4" id="KW-0238">DNA-binding</keyword>
<dbReference type="SMART" id="SM00066">
    <property type="entry name" value="GAL4"/>
    <property type="match status" value="1"/>
</dbReference>
<evidence type="ECO:0008006" key="13">
    <source>
        <dbReference type="Google" id="ProtNLM"/>
    </source>
</evidence>
<dbReference type="GeneID" id="93589479"/>
<dbReference type="EMBL" id="SAEB01000009">
    <property type="protein sequence ID" value="RVD82753.1"/>
    <property type="molecule type" value="Genomic_DNA"/>
</dbReference>
<dbReference type="CDD" id="cd12148">
    <property type="entry name" value="fungal_TF_MHR"/>
    <property type="match status" value="1"/>
</dbReference>